<gene>
    <name evidence="1" type="ORF">ACFSOY_07630</name>
</gene>
<dbReference type="InterPro" id="IPR021228">
    <property type="entry name" value="BrxD"/>
</dbReference>
<comment type="caution">
    <text evidence="1">The sequence shown here is derived from an EMBL/GenBank/DDBJ whole genome shotgun (WGS) entry which is preliminary data.</text>
</comment>
<organism evidence="1 2">
    <name type="scientific">Tumebacillus lipolyticus</name>
    <dbReference type="NCBI Taxonomy" id="1280370"/>
    <lineage>
        <taxon>Bacteria</taxon>
        <taxon>Bacillati</taxon>
        <taxon>Bacillota</taxon>
        <taxon>Bacilli</taxon>
        <taxon>Bacillales</taxon>
        <taxon>Alicyclobacillaceae</taxon>
        <taxon>Tumebacillus</taxon>
    </lineage>
</organism>
<accession>A0ABW4ZWN4</accession>
<evidence type="ECO:0000313" key="1">
    <source>
        <dbReference type="EMBL" id="MFD2169861.1"/>
    </source>
</evidence>
<dbReference type="Proteomes" id="UP001597343">
    <property type="component" value="Unassembled WGS sequence"/>
</dbReference>
<dbReference type="Pfam" id="PF10923">
    <property type="entry name" value="BrxC_BrxD"/>
    <property type="match status" value="1"/>
</dbReference>
<reference evidence="2" key="1">
    <citation type="journal article" date="2019" name="Int. J. Syst. Evol. Microbiol.">
        <title>The Global Catalogue of Microorganisms (GCM) 10K type strain sequencing project: providing services to taxonomists for standard genome sequencing and annotation.</title>
        <authorList>
            <consortium name="The Broad Institute Genomics Platform"/>
            <consortium name="The Broad Institute Genome Sequencing Center for Infectious Disease"/>
            <person name="Wu L."/>
            <person name="Ma J."/>
        </authorList>
    </citation>
    <scope>NUCLEOTIDE SEQUENCE [LARGE SCALE GENOMIC DNA]</scope>
    <source>
        <strain evidence="2">CGMCC 1.13574</strain>
    </source>
</reference>
<dbReference type="SUPFAM" id="SSF52540">
    <property type="entry name" value="P-loop containing nucleoside triphosphate hydrolases"/>
    <property type="match status" value="1"/>
</dbReference>
<dbReference type="EMBL" id="JBHUIO010000005">
    <property type="protein sequence ID" value="MFD2169861.1"/>
    <property type="molecule type" value="Genomic_DNA"/>
</dbReference>
<proteinExistence type="predicted"/>
<dbReference type="GO" id="GO:0005524">
    <property type="term" value="F:ATP binding"/>
    <property type="evidence" value="ECO:0007669"/>
    <property type="project" value="UniProtKB-KW"/>
</dbReference>
<dbReference type="RefSeq" id="WP_386045334.1">
    <property type="nucleotide sequence ID" value="NZ_JBHUIO010000005.1"/>
</dbReference>
<name>A0ABW4ZWN4_9BACL</name>
<keyword evidence="1" id="KW-0547">Nucleotide-binding</keyword>
<dbReference type="InterPro" id="IPR027417">
    <property type="entry name" value="P-loop_NTPase"/>
</dbReference>
<keyword evidence="1" id="KW-0067">ATP-binding</keyword>
<protein>
    <submittedName>
        <fullName evidence="1">ATP-binding protein</fullName>
    </submittedName>
</protein>
<evidence type="ECO:0000313" key="2">
    <source>
        <dbReference type="Proteomes" id="UP001597343"/>
    </source>
</evidence>
<sequence length="445" mass="50774">MSEAVHSKLTRRQANAIIQSMGGGVVPQEGIEHVVVGRVKEIRQLVEDLNRTADGLSCMKFLIGDYGTGKSFMATLTRYIAYKENFVVAYTDLTANRRLYAHDGKGVATYSDLMQNLSTKAKPNGNALRSLIERWLSDVQQKVALAHSFDSLPDATDSRFTRLVSLEVQAVVREVQELAGGFDFATVLTKYYQAYLDGDETTQEHAIKWMRGEYRTKTEAKKDLGVRDVINDDNWFDYLKVMTKFIASIGYRGLLVLFDEAVNLYKIDHSGARAKNYERVLEFFNECTQGRAENLMLMFMGTTEFLEDERRGLFSYKALKSRLSPNQYETDQFRDLRQPVIKLAPLSAEELYVLLQKIRDIYAALYQVENITALISDDNMLEIVQKALARPGGIQFITPRELIREFIGIVNVLHQNPEMDKGDIFSERLELASQESRRFVGRMLD</sequence>
<keyword evidence="2" id="KW-1185">Reference proteome</keyword>